<evidence type="ECO:0000256" key="5">
    <source>
        <dbReference type="ARBA" id="ARBA00022777"/>
    </source>
</evidence>
<dbReference type="PROSITE" id="PS50011">
    <property type="entry name" value="PROTEIN_KINASE_DOM"/>
    <property type="match status" value="1"/>
</dbReference>
<comment type="caution">
    <text evidence="13">The sequence shown here is derived from an EMBL/GenBank/DDBJ whole genome shotgun (WGS) entry which is preliminary data.</text>
</comment>
<evidence type="ECO:0000256" key="9">
    <source>
        <dbReference type="PROSITE-ProRule" id="PRU00221"/>
    </source>
</evidence>
<dbReference type="OrthoDB" id="9814968at2"/>
<comment type="catalytic activity">
    <reaction evidence="7">
        <text>L-threonyl-[protein] + ATP = O-phospho-L-threonyl-[protein] + ADP + H(+)</text>
        <dbReference type="Rhea" id="RHEA:46608"/>
        <dbReference type="Rhea" id="RHEA-COMP:11060"/>
        <dbReference type="Rhea" id="RHEA-COMP:11605"/>
        <dbReference type="ChEBI" id="CHEBI:15378"/>
        <dbReference type="ChEBI" id="CHEBI:30013"/>
        <dbReference type="ChEBI" id="CHEBI:30616"/>
        <dbReference type="ChEBI" id="CHEBI:61977"/>
        <dbReference type="ChEBI" id="CHEBI:456216"/>
        <dbReference type="EC" id="2.7.11.1"/>
    </reaction>
</comment>
<dbReference type="SUPFAM" id="SSF56112">
    <property type="entry name" value="Protein kinase-like (PK-like)"/>
    <property type="match status" value="1"/>
</dbReference>
<evidence type="ECO:0000256" key="3">
    <source>
        <dbReference type="ARBA" id="ARBA00022679"/>
    </source>
</evidence>
<dbReference type="GO" id="GO:0005524">
    <property type="term" value="F:ATP binding"/>
    <property type="evidence" value="ECO:0007669"/>
    <property type="project" value="UniProtKB-UniRule"/>
</dbReference>
<evidence type="ECO:0000313" key="14">
    <source>
        <dbReference type="Proteomes" id="UP000287171"/>
    </source>
</evidence>
<evidence type="ECO:0000256" key="6">
    <source>
        <dbReference type="ARBA" id="ARBA00022840"/>
    </source>
</evidence>
<evidence type="ECO:0000259" key="12">
    <source>
        <dbReference type="PROSITE" id="PS50011"/>
    </source>
</evidence>
<dbReference type="PANTHER" id="PTHR24363">
    <property type="entry name" value="SERINE/THREONINE PROTEIN KINASE"/>
    <property type="match status" value="1"/>
</dbReference>
<dbReference type="GO" id="GO:0004674">
    <property type="term" value="F:protein serine/threonine kinase activity"/>
    <property type="evidence" value="ECO:0007669"/>
    <property type="project" value="UniProtKB-KW"/>
</dbReference>
<evidence type="ECO:0000256" key="10">
    <source>
        <dbReference type="PROSITE-ProRule" id="PRU10141"/>
    </source>
</evidence>
<dbReference type="InterPro" id="IPR001680">
    <property type="entry name" value="WD40_rpt"/>
</dbReference>
<keyword evidence="2" id="KW-0723">Serine/threonine-protein kinase</keyword>
<sequence>MVDMRKTQKLEMANNDTSNSSQQQSPQHKSVINPHIPDASTELVHGHYEILRKLGDGGFGAVYLARDTQRTRNSPLVALKQINLKDLSPQQIIEATDTYNREVDLLSKFNHPQLPQLRAAFSDSEHWYLTMTYFGGESFESYLKQRYADPASPTYQPFFLQEILEVANELCDVLNYLHAQTPPIIYRDLKPDNLIRTGSGRLFLIDFGIARSFKPAQLKDTIPFGSPGYAAPEQYGKTQTDQRSDIYSLGALLHYLLSGNDPADSPLHFAPLHSTDPKQARLEQLVMRMVSLPADQRPATVNNIIEELHAIEPPASLPTQPKRIGRRQLIAGGLMAGGLLTVALGWKARTDQPWWNNIVYYFDRINHKAIKPVTNLPLPEDTWAWTPIWSPDSRFIATTTQYGQVSIWDVIRQMQTRILQIPSQASHFASWSPNGRYLAIDVNNSTQSQQPASIMLYDTTSWKQLSVLMILPQKALVMSENALSFAFAWSPDSTSLLTNDRTGKIQLWDITTDKSTTIAEGLSNGYNNTFWISVDPTGKLLAFGYGRAGGVILNLKKHNQLMEMPGDIQPPDTYYDRLTTNGVYWSTSIAPLAWAPDGQRVAMIGLNDDIEILDVRTNSSLLSLETSNNKLAEIAWSPDGKYIVARSYYDITPWQLGPGGPPEINHYENLQCWDAQTGKLLGKSHDSEDNTYSASFPNWSPDSQYIATIGSNPPKLYLWKPGW</sequence>
<evidence type="ECO:0000256" key="1">
    <source>
        <dbReference type="ARBA" id="ARBA00012513"/>
    </source>
</evidence>
<comment type="catalytic activity">
    <reaction evidence="8">
        <text>L-seryl-[protein] + ATP = O-phospho-L-seryl-[protein] + ADP + H(+)</text>
        <dbReference type="Rhea" id="RHEA:17989"/>
        <dbReference type="Rhea" id="RHEA-COMP:9863"/>
        <dbReference type="Rhea" id="RHEA-COMP:11604"/>
        <dbReference type="ChEBI" id="CHEBI:15378"/>
        <dbReference type="ChEBI" id="CHEBI:29999"/>
        <dbReference type="ChEBI" id="CHEBI:30616"/>
        <dbReference type="ChEBI" id="CHEBI:83421"/>
        <dbReference type="ChEBI" id="CHEBI:456216"/>
        <dbReference type="EC" id="2.7.11.1"/>
    </reaction>
</comment>
<evidence type="ECO:0000256" key="2">
    <source>
        <dbReference type="ARBA" id="ARBA00022527"/>
    </source>
</evidence>
<evidence type="ECO:0000256" key="4">
    <source>
        <dbReference type="ARBA" id="ARBA00022741"/>
    </source>
</evidence>
<keyword evidence="9" id="KW-0853">WD repeat</keyword>
<dbReference type="SMART" id="SM00220">
    <property type="entry name" value="S_TKc"/>
    <property type="match status" value="1"/>
</dbReference>
<dbReference type="InterPro" id="IPR015943">
    <property type="entry name" value="WD40/YVTN_repeat-like_dom_sf"/>
</dbReference>
<keyword evidence="6 10" id="KW-0067">ATP-binding</keyword>
<dbReference type="Proteomes" id="UP000287171">
    <property type="component" value="Unassembled WGS sequence"/>
</dbReference>
<dbReference type="InterPro" id="IPR000719">
    <property type="entry name" value="Prot_kinase_dom"/>
</dbReference>
<feature type="region of interest" description="Disordered" evidence="11">
    <location>
        <begin position="1"/>
        <end position="34"/>
    </location>
</feature>
<feature type="binding site" evidence="10">
    <location>
        <position position="80"/>
    </location>
    <ligand>
        <name>ATP</name>
        <dbReference type="ChEBI" id="CHEBI:30616"/>
    </ligand>
</feature>
<accession>A0A402BJX2</accession>
<evidence type="ECO:0000256" key="11">
    <source>
        <dbReference type="SAM" id="MobiDB-lite"/>
    </source>
</evidence>
<evidence type="ECO:0000256" key="7">
    <source>
        <dbReference type="ARBA" id="ARBA00047899"/>
    </source>
</evidence>
<dbReference type="PROSITE" id="PS00107">
    <property type="entry name" value="PROTEIN_KINASE_ATP"/>
    <property type="match status" value="1"/>
</dbReference>
<keyword evidence="4 10" id="KW-0547">Nucleotide-binding</keyword>
<gene>
    <name evidence="13" type="ORF">KDA_71360</name>
</gene>
<feature type="compositionally biased region" description="Low complexity" evidence="11">
    <location>
        <begin position="18"/>
        <end position="27"/>
    </location>
</feature>
<evidence type="ECO:0000256" key="8">
    <source>
        <dbReference type="ARBA" id="ARBA00048679"/>
    </source>
</evidence>
<dbReference type="CDD" id="cd14014">
    <property type="entry name" value="STKc_PknB_like"/>
    <property type="match status" value="1"/>
</dbReference>
<feature type="domain" description="Protein kinase" evidence="12">
    <location>
        <begin position="48"/>
        <end position="312"/>
    </location>
</feature>
<dbReference type="Pfam" id="PF00069">
    <property type="entry name" value="Pkinase"/>
    <property type="match status" value="1"/>
</dbReference>
<dbReference type="AlphaFoldDB" id="A0A402BJX2"/>
<evidence type="ECO:0000313" key="13">
    <source>
        <dbReference type="EMBL" id="GCE31652.1"/>
    </source>
</evidence>
<name>A0A402BJX2_9CHLR</name>
<dbReference type="EC" id="2.7.11.1" evidence="1"/>
<dbReference type="InterPro" id="IPR017441">
    <property type="entry name" value="Protein_kinase_ATP_BS"/>
</dbReference>
<protein>
    <recommendedName>
        <fullName evidence="1">non-specific serine/threonine protein kinase</fullName>
        <ecNumber evidence="1">2.7.11.1</ecNumber>
    </recommendedName>
</protein>
<keyword evidence="14" id="KW-1185">Reference proteome</keyword>
<proteinExistence type="predicted"/>
<dbReference type="Gene3D" id="3.30.200.20">
    <property type="entry name" value="Phosphorylase Kinase, domain 1"/>
    <property type="match status" value="1"/>
</dbReference>
<dbReference type="EMBL" id="BIFT01000002">
    <property type="protein sequence ID" value="GCE31652.1"/>
    <property type="molecule type" value="Genomic_DNA"/>
</dbReference>
<keyword evidence="5" id="KW-0418">Kinase</keyword>
<dbReference type="PANTHER" id="PTHR24363:SF0">
    <property type="entry name" value="SERINE_THREONINE KINASE LIKE DOMAIN CONTAINING 1"/>
    <property type="match status" value="1"/>
</dbReference>
<keyword evidence="3" id="KW-0808">Transferase</keyword>
<dbReference type="Gene3D" id="1.10.510.10">
    <property type="entry name" value="Transferase(Phosphotransferase) domain 1"/>
    <property type="match status" value="1"/>
</dbReference>
<dbReference type="SUPFAM" id="SSF82171">
    <property type="entry name" value="DPP6 N-terminal domain-like"/>
    <property type="match status" value="1"/>
</dbReference>
<dbReference type="Gene3D" id="2.130.10.10">
    <property type="entry name" value="YVTN repeat-like/Quinoprotein amine dehydrogenase"/>
    <property type="match status" value="2"/>
</dbReference>
<reference evidence="14" key="1">
    <citation type="submission" date="2018-12" db="EMBL/GenBank/DDBJ databases">
        <title>Tengunoibacter tsumagoiensis gen. nov., sp. nov., Dictyobacter kobayashii sp. nov., D. alpinus sp. nov., and D. joshuensis sp. nov. and description of Dictyobacteraceae fam. nov. within the order Ktedonobacterales isolated from Tengu-no-mugimeshi.</title>
        <authorList>
            <person name="Wang C.M."/>
            <person name="Zheng Y."/>
            <person name="Sakai Y."/>
            <person name="Toyoda A."/>
            <person name="Minakuchi Y."/>
            <person name="Abe K."/>
            <person name="Yokota A."/>
            <person name="Yabe S."/>
        </authorList>
    </citation>
    <scope>NUCLEOTIDE SEQUENCE [LARGE SCALE GENOMIC DNA]</scope>
    <source>
        <strain evidence="14">Uno16</strain>
    </source>
</reference>
<dbReference type="PROSITE" id="PS50082">
    <property type="entry name" value="WD_REPEATS_2"/>
    <property type="match status" value="1"/>
</dbReference>
<feature type="repeat" description="WD" evidence="9">
    <location>
        <begin position="477"/>
        <end position="518"/>
    </location>
</feature>
<dbReference type="InterPro" id="IPR011009">
    <property type="entry name" value="Kinase-like_dom_sf"/>
</dbReference>
<organism evidence="13 14">
    <name type="scientific">Dictyobacter alpinus</name>
    <dbReference type="NCBI Taxonomy" id="2014873"/>
    <lineage>
        <taxon>Bacteria</taxon>
        <taxon>Bacillati</taxon>
        <taxon>Chloroflexota</taxon>
        <taxon>Ktedonobacteria</taxon>
        <taxon>Ktedonobacterales</taxon>
        <taxon>Dictyobacteraceae</taxon>
        <taxon>Dictyobacter</taxon>
    </lineage>
</organism>